<evidence type="ECO:0000256" key="1">
    <source>
        <dbReference type="ARBA" id="ARBA00001913"/>
    </source>
</evidence>
<comment type="cofactor">
    <cofactor evidence="1">
        <name>Ca(2+)</name>
        <dbReference type="ChEBI" id="CHEBI:29108"/>
    </cofactor>
</comment>
<name>A0A964BUT6_9CYAN</name>
<reference evidence="7" key="1">
    <citation type="journal article" date="2021" name="Antonie Van Leeuwenhoek">
        <title>Draft genome and description of Waterburya agarophytonicola gen. nov. sp. nov. (Pleurocapsales, Cyanobacteria): a seaweed symbiont.</title>
        <authorList>
            <person name="Bonthond G."/>
            <person name="Shalygin S."/>
            <person name="Bayer T."/>
            <person name="Weinberger F."/>
        </authorList>
    </citation>
    <scope>NUCLEOTIDE SEQUENCE</scope>
    <source>
        <strain evidence="7">KI4</strain>
    </source>
</reference>
<sequence length="473" mass="51278">MEKHEDCNSEDLLNHDSFMILTSQLASARISPTKLKALVLKSGFTIESWIKPNGGINSLDIFGCASSRGRYQLSLDAIGSVFFDGRKPRKWMMVENFVDFPVTELTLEFLICPFRGNSQTTLVSYVTDRSDANCEFAVKEDGCHGLTITIGDQHLASGINMDYSQWQRIAITWESKTGQIEIYKDDGSKVIAVEGKNDGTIVPFGSPVFVGTLAPNTQLASGGFLVFGQGQTRPGDVLGFPMPEGFVGGFSEVRLWRCILNQTTLNTLKGCWLTGDEPGLVGCWRFTGLALSTGECRNICQTGNDGVLGGFRSDLGVKDILGYRVLGVAGQLAYLSTAVVPAGKWCHLTMVVPEGSLNTANPQLFINSQQVITSQVDSQDISLLEIGQGGIGSCGDSELDALKLWNIPLSETALKHNYLHHYPLDAKGLFALYDGAGIKGEKIYNRLSQDLDLVIKGSLKAIPSTSPIAKSQT</sequence>
<evidence type="ECO:0000256" key="3">
    <source>
        <dbReference type="ARBA" id="ARBA00022837"/>
    </source>
</evidence>
<evidence type="ECO:0000256" key="5">
    <source>
        <dbReference type="ARBA" id="ARBA00023180"/>
    </source>
</evidence>
<dbReference type="GO" id="GO:0046872">
    <property type="term" value="F:metal ion binding"/>
    <property type="evidence" value="ECO:0007669"/>
    <property type="project" value="UniProtKB-KW"/>
</dbReference>
<evidence type="ECO:0000256" key="2">
    <source>
        <dbReference type="ARBA" id="ARBA00022723"/>
    </source>
</evidence>
<keyword evidence="2" id="KW-0479">Metal-binding</keyword>
<dbReference type="PANTHER" id="PTHR19277:SF161">
    <property type="entry name" value="LAMININ G DOMAIN-CONTAINING PROTEIN"/>
    <property type="match status" value="1"/>
</dbReference>
<feature type="domain" description="Pentraxin (PTX)" evidence="6">
    <location>
        <begin position="97"/>
        <end position="269"/>
    </location>
</feature>
<dbReference type="InterPro" id="IPR001759">
    <property type="entry name" value="PTX_dom"/>
</dbReference>
<dbReference type="EMBL" id="JADWDC010000046">
    <property type="protein sequence ID" value="MCC0178532.1"/>
    <property type="molecule type" value="Genomic_DNA"/>
</dbReference>
<evidence type="ECO:0000313" key="8">
    <source>
        <dbReference type="Proteomes" id="UP000729733"/>
    </source>
</evidence>
<evidence type="ECO:0000259" key="6">
    <source>
        <dbReference type="Pfam" id="PF00354"/>
    </source>
</evidence>
<dbReference type="PANTHER" id="PTHR19277">
    <property type="entry name" value="PENTRAXIN"/>
    <property type="match status" value="1"/>
</dbReference>
<keyword evidence="4" id="KW-1015">Disulfide bond</keyword>
<keyword evidence="3" id="KW-0106">Calcium</keyword>
<dbReference type="InterPro" id="IPR013320">
    <property type="entry name" value="ConA-like_dom_sf"/>
</dbReference>
<dbReference type="AlphaFoldDB" id="A0A964BUT6"/>
<dbReference type="SUPFAM" id="SSF49899">
    <property type="entry name" value="Concanavalin A-like lectins/glucanases"/>
    <property type="match status" value="2"/>
</dbReference>
<dbReference type="Proteomes" id="UP000729733">
    <property type="component" value="Unassembled WGS sequence"/>
</dbReference>
<proteinExistence type="predicted"/>
<comment type="caution">
    <text evidence="7">The sequence shown here is derived from an EMBL/GenBank/DDBJ whole genome shotgun (WGS) entry which is preliminary data.</text>
</comment>
<gene>
    <name evidence="7" type="ORF">I4641_16270</name>
</gene>
<evidence type="ECO:0000313" key="7">
    <source>
        <dbReference type="EMBL" id="MCC0178532.1"/>
    </source>
</evidence>
<keyword evidence="5" id="KW-0325">Glycoprotein</keyword>
<dbReference type="RefSeq" id="WP_229641630.1">
    <property type="nucleotide sequence ID" value="NZ_JADWDC010000046.1"/>
</dbReference>
<dbReference type="Gene3D" id="2.60.120.200">
    <property type="match status" value="2"/>
</dbReference>
<evidence type="ECO:0000256" key="4">
    <source>
        <dbReference type="ARBA" id="ARBA00023157"/>
    </source>
</evidence>
<dbReference type="InterPro" id="IPR051360">
    <property type="entry name" value="Neuronal_Pentraxin_Related"/>
</dbReference>
<protein>
    <recommendedName>
        <fullName evidence="6">Pentraxin (PTX) domain-containing protein</fullName>
    </recommendedName>
</protein>
<keyword evidence="8" id="KW-1185">Reference proteome</keyword>
<organism evidence="7 8">
    <name type="scientific">Waterburya agarophytonicola KI4</name>
    <dbReference type="NCBI Taxonomy" id="2874699"/>
    <lineage>
        <taxon>Bacteria</taxon>
        <taxon>Bacillati</taxon>
        <taxon>Cyanobacteriota</taxon>
        <taxon>Cyanophyceae</taxon>
        <taxon>Pleurocapsales</taxon>
        <taxon>Hyellaceae</taxon>
        <taxon>Waterburya</taxon>
        <taxon>Waterburya agarophytonicola</taxon>
    </lineage>
</organism>
<dbReference type="Pfam" id="PF00354">
    <property type="entry name" value="Pentaxin"/>
    <property type="match status" value="1"/>
</dbReference>
<accession>A0A964BUT6</accession>